<dbReference type="InterPro" id="IPR046904">
    <property type="entry name" value="ABC-3C_MC2"/>
</dbReference>
<sequence length="164" mass="18452">MGEVNSNSSMAFNSPYELGVRMVYLLNSMFPHAASLQKLLLLDYAVIYSKDFGGPESLHTPVPYRNSELYVRYDSVKTGIYLMSTKKLIDINLGEQGVTYFAGENARVLIDSIDSDYLNSLSERCDWVTRKFGKFDTVELAEKFNDLGHRWSAEIDVNGLVGEG</sequence>
<name>A0ABD4L1L9_9GAMM</name>
<dbReference type="RefSeq" id="WP_198057245.1">
    <property type="nucleotide sequence ID" value="NZ_JAEDAF010000003.1"/>
</dbReference>
<dbReference type="Proteomes" id="UP000651738">
    <property type="component" value="Unassembled WGS sequence"/>
</dbReference>
<protein>
    <recommendedName>
        <fullName evidence="3">Antitoxin SocA-like Panacea domain-containing protein</fullName>
    </recommendedName>
</protein>
<dbReference type="Pfam" id="PF20288">
    <property type="entry name" value="MC2"/>
    <property type="match status" value="1"/>
</dbReference>
<gene>
    <name evidence="1" type="ORF">I7V36_05345</name>
</gene>
<proteinExistence type="predicted"/>
<comment type="caution">
    <text evidence="1">The sequence shown here is derived from an EMBL/GenBank/DDBJ whole genome shotgun (WGS) entry which is preliminary data.</text>
</comment>
<dbReference type="EMBL" id="JAEDAF010000003">
    <property type="protein sequence ID" value="MBH8579517.1"/>
    <property type="molecule type" value="Genomic_DNA"/>
</dbReference>
<organism evidence="1 2">
    <name type="scientific">Bisbaumannia pacifica</name>
    <dbReference type="NCBI Taxonomy" id="77098"/>
    <lineage>
        <taxon>Bacteria</taxon>
        <taxon>Pseudomonadati</taxon>
        <taxon>Pseudomonadota</taxon>
        <taxon>Gammaproteobacteria</taxon>
        <taxon>Oceanospirillales</taxon>
        <taxon>Halomonadaceae</taxon>
        <taxon>Bisbaumannia</taxon>
    </lineage>
</organism>
<reference evidence="1 2" key="1">
    <citation type="submission" date="2020-12" db="EMBL/GenBank/DDBJ databases">
        <title>Draft genome sequence of Halomonas pacifica strain CARE-V15.</title>
        <authorList>
            <person name="Vignesh N."/>
            <person name="Thabitha A."/>
            <person name="Saravanan R."/>
            <person name="Manigandan V."/>
        </authorList>
    </citation>
    <scope>NUCLEOTIDE SEQUENCE [LARGE SCALE GENOMIC DNA]</scope>
    <source>
        <strain evidence="1 2">CARE-V15</strain>
    </source>
</reference>
<evidence type="ECO:0008006" key="3">
    <source>
        <dbReference type="Google" id="ProtNLM"/>
    </source>
</evidence>
<evidence type="ECO:0000313" key="2">
    <source>
        <dbReference type="Proteomes" id="UP000651738"/>
    </source>
</evidence>
<accession>A0ABD4L1L9</accession>
<dbReference type="AlphaFoldDB" id="A0ABD4L1L9"/>
<evidence type="ECO:0000313" key="1">
    <source>
        <dbReference type="EMBL" id="MBH8579517.1"/>
    </source>
</evidence>